<comment type="caution">
    <text evidence="1">The sequence shown here is derived from an EMBL/GenBank/DDBJ whole genome shotgun (WGS) entry which is preliminary data.</text>
</comment>
<dbReference type="Proteomes" id="UP000533207">
    <property type="component" value="Unassembled WGS sequence"/>
</dbReference>
<dbReference type="EMBL" id="JACDUL010000001">
    <property type="protein sequence ID" value="MBA2861619.1"/>
    <property type="molecule type" value="Genomic_DNA"/>
</dbReference>
<sequence length="152" mass="18543">MPEFEPGEEFRRFAVNYSKEIDEFLKKMGFSERTSYRPLIQVLDSKRRFGKNNIFIKYTIGLDGQAVYFFYKIHRDIYIKSEYYENPLNESEFTKNLENWKIESVKRIKEKVVEEYTLNSLEPELRPEFVEKVNKIMEKEPIKVDNLRKRYE</sequence>
<dbReference type="RefSeq" id="WP_011977276.1">
    <property type="nucleotide sequence ID" value="NZ_JACDUL010000001.1"/>
</dbReference>
<evidence type="ECO:0000313" key="2">
    <source>
        <dbReference type="Proteomes" id="UP000533207"/>
    </source>
</evidence>
<protein>
    <submittedName>
        <fullName evidence="1">Uncharacterized protein</fullName>
    </submittedName>
</protein>
<evidence type="ECO:0000313" key="1">
    <source>
        <dbReference type="EMBL" id="MBA2861619.1"/>
    </source>
</evidence>
<dbReference type="AlphaFoldDB" id="A0A7J9PJB5"/>
<reference evidence="1 2" key="1">
    <citation type="submission" date="2020-07" db="EMBL/GenBank/DDBJ databases">
        <title>Genomic Encyclopedia of Type Strains, Phase IV (KMG-V): Genome sequencing to study the core and pangenomes of soil and plant-associated prokaryotes.</title>
        <authorList>
            <person name="Whitman W."/>
        </authorList>
    </citation>
    <scope>NUCLEOTIDE SEQUENCE [LARGE SCALE GENOMIC DNA]</scope>
    <source>
        <strain evidence="1 2">C8</strain>
    </source>
</reference>
<gene>
    <name evidence="1" type="ORF">HNP90_000479</name>
</gene>
<name>A0A7J9PJB5_METMI</name>
<accession>A0A7J9PJB5</accession>
<organism evidence="1 2">
    <name type="scientific">Methanococcus maripaludis</name>
    <name type="common">Methanococcus deltae</name>
    <dbReference type="NCBI Taxonomy" id="39152"/>
    <lineage>
        <taxon>Archaea</taxon>
        <taxon>Methanobacteriati</taxon>
        <taxon>Methanobacteriota</taxon>
        <taxon>Methanomada group</taxon>
        <taxon>Methanococci</taxon>
        <taxon>Methanococcales</taxon>
        <taxon>Methanococcaceae</taxon>
        <taxon>Methanococcus</taxon>
    </lineage>
</organism>
<proteinExistence type="predicted"/>